<dbReference type="GO" id="GO:0005737">
    <property type="term" value="C:cytoplasm"/>
    <property type="evidence" value="ECO:0007669"/>
    <property type="project" value="TreeGrafter"/>
</dbReference>
<gene>
    <name evidence="1" type="primary">gwsG</name>
    <name evidence="1" type="ORF">C1638_020040</name>
</gene>
<dbReference type="AlphaFoldDB" id="A0A316WFB5"/>
<name>A0A316WFB5_9FLAO</name>
<reference evidence="1" key="1">
    <citation type="submission" date="2018-04" db="EMBL/GenBank/DDBJ databases">
        <title>Draft Genome Sequences of Chryseobacterium lactis NCTC11390T isolated from milk, Chryseobacterium oncorhynchi 701B-08T from rainbow trout, and Chryseobacterium viscerum 687B-08T from diseased fish.</title>
        <authorList>
            <person name="Jeong J.-J."/>
            <person name="Lee Y.J."/>
            <person name="Pathiraja D."/>
            <person name="Park B."/>
            <person name="Choi I.-G."/>
            <person name="Kim K.D."/>
        </authorList>
    </citation>
    <scope>NUCLEOTIDE SEQUENCE [LARGE SCALE GENOMIC DNA]</scope>
    <source>
        <strain evidence="1">701B-08</strain>
    </source>
</reference>
<sequence length="300" mass="35337">MILIISNNGDSTTTKVIKYLSAMGKEFIRVHEDEFFEIKTNKKRIYLLSDRNKFFLDEIASTWYRRGGLKFKRLHYDNDAANLHMDEHQHWLEDYVIKTLESKKSINKQSNNHVNKLLVLEQAKKIGLTVPEYFLAENTDDVIINETITKPITENVILDSVDRNLNGIIYTSVVQEKEKEEFFITFFQEKIEKDFEIRSFYLGGKIWSTAIISQNDEQTKTDFRKYNYKKPNRKVRYQLPENIEEKTHQLMQSLDLSCGSIDFIKSGDIFYFLEVNPTGQFIGLSEICNYSLEKEIAQYL</sequence>
<comment type="caution">
    <text evidence="1">The sequence shown here is derived from an EMBL/GenBank/DDBJ whole genome shotgun (WGS) entry which is preliminary data.</text>
</comment>
<keyword evidence="2" id="KW-1185">Reference proteome</keyword>
<evidence type="ECO:0000313" key="1">
    <source>
        <dbReference type="EMBL" id="PWN60087.1"/>
    </source>
</evidence>
<dbReference type="RefSeq" id="WP_109623712.1">
    <property type="nucleotide sequence ID" value="NZ_PPEI02000008.1"/>
</dbReference>
<dbReference type="PANTHER" id="PTHR21621:SF0">
    <property type="entry name" value="BETA-CITRYLGLUTAMATE SYNTHASE B-RELATED"/>
    <property type="match status" value="1"/>
</dbReference>
<dbReference type="GO" id="GO:0009432">
    <property type="term" value="P:SOS response"/>
    <property type="evidence" value="ECO:0007669"/>
    <property type="project" value="TreeGrafter"/>
</dbReference>
<protein>
    <submittedName>
        <fullName evidence="1">Grasp-with-spasm system ATP-grasp peptide maturase</fullName>
    </submittedName>
</protein>
<dbReference type="PANTHER" id="PTHR21621">
    <property type="entry name" value="RIBOSOMAL PROTEIN S6 MODIFICATION PROTEIN"/>
    <property type="match status" value="1"/>
</dbReference>
<dbReference type="InterPro" id="IPR026455">
    <property type="entry name" value="GRASP_w_spasm"/>
</dbReference>
<organism evidence="1 2">
    <name type="scientific">Chryseobacterium oncorhynchi</name>
    <dbReference type="NCBI Taxonomy" id="741074"/>
    <lineage>
        <taxon>Bacteria</taxon>
        <taxon>Pseudomonadati</taxon>
        <taxon>Bacteroidota</taxon>
        <taxon>Flavobacteriia</taxon>
        <taxon>Flavobacteriales</taxon>
        <taxon>Weeksellaceae</taxon>
        <taxon>Chryseobacterium group</taxon>
        <taxon>Chryseobacterium</taxon>
    </lineage>
</organism>
<accession>A0A316WFB5</accession>
<evidence type="ECO:0000313" key="2">
    <source>
        <dbReference type="Proteomes" id="UP000236182"/>
    </source>
</evidence>
<dbReference type="Proteomes" id="UP000236182">
    <property type="component" value="Unassembled WGS sequence"/>
</dbReference>
<dbReference type="GO" id="GO:0018169">
    <property type="term" value="F:ribosomal S6-glutamic acid ligase activity"/>
    <property type="evidence" value="ECO:0007669"/>
    <property type="project" value="TreeGrafter"/>
</dbReference>
<dbReference type="OrthoDB" id="583309at2"/>
<dbReference type="EMBL" id="PPEI02000008">
    <property type="protein sequence ID" value="PWN60087.1"/>
    <property type="molecule type" value="Genomic_DNA"/>
</dbReference>
<dbReference type="NCBIfam" id="TIGR04192">
    <property type="entry name" value="GRASP_w_spasm"/>
    <property type="match status" value="1"/>
</dbReference>
<dbReference type="SUPFAM" id="SSF56059">
    <property type="entry name" value="Glutathione synthetase ATP-binding domain-like"/>
    <property type="match status" value="1"/>
</dbReference>
<dbReference type="Gene3D" id="3.30.470.20">
    <property type="entry name" value="ATP-grasp fold, B domain"/>
    <property type="match status" value="1"/>
</dbReference>
<proteinExistence type="predicted"/>